<gene>
    <name evidence="1" type="ORF">CFP56_036905</name>
</gene>
<reference evidence="1 2" key="1">
    <citation type="journal article" date="2018" name="Sci. Data">
        <title>The draft genome sequence of cork oak.</title>
        <authorList>
            <person name="Ramos A.M."/>
            <person name="Usie A."/>
            <person name="Barbosa P."/>
            <person name="Barros P.M."/>
            <person name="Capote T."/>
            <person name="Chaves I."/>
            <person name="Simoes F."/>
            <person name="Abreu I."/>
            <person name="Carrasquinho I."/>
            <person name="Faro C."/>
            <person name="Guimaraes J.B."/>
            <person name="Mendonca D."/>
            <person name="Nobrega F."/>
            <person name="Rodrigues L."/>
            <person name="Saibo N.J.M."/>
            <person name="Varela M.C."/>
            <person name="Egas C."/>
            <person name="Matos J."/>
            <person name="Miguel C.M."/>
            <person name="Oliveira M.M."/>
            <person name="Ricardo C.P."/>
            <person name="Goncalves S."/>
        </authorList>
    </citation>
    <scope>NUCLEOTIDE SEQUENCE [LARGE SCALE GENOMIC DNA]</scope>
    <source>
        <strain evidence="2">cv. HL8</strain>
    </source>
</reference>
<proteinExistence type="predicted"/>
<evidence type="ECO:0008006" key="3">
    <source>
        <dbReference type="Google" id="ProtNLM"/>
    </source>
</evidence>
<name>A0AAW0LPJ3_QUESU</name>
<dbReference type="AlphaFoldDB" id="A0AAW0LPJ3"/>
<comment type="caution">
    <text evidence="1">The sequence shown here is derived from an EMBL/GenBank/DDBJ whole genome shotgun (WGS) entry which is preliminary data.</text>
</comment>
<evidence type="ECO:0000313" key="1">
    <source>
        <dbReference type="EMBL" id="KAK7853120.1"/>
    </source>
</evidence>
<sequence>MASEFKVVIADESHFLKNAQVKKTTASLPVIKSLWNNCLCCSNMMEYGDQIEIEKRLINLSGGQK</sequence>
<accession>A0AAW0LPJ3</accession>
<dbReference type="EMBL" id="PKMF04000068">
    <property type="protein sequence ID" value="KAK7853120.1"/>
    <property type="molecule type" value="Genomic_DNA"/>
</dbReference>
<organism evidence="1 2">
    <name type="scientific">Quercus suber</name>
    <name type="common">Cork oak</name>
    <dbReference type="NCBI Taxonomy" id="58331"/>
    <lineage>
        <taxon>Eukaryota</taxon>
        <taxon>Viridiplantae</taxon>
        <taxon>Streptophyta</taxon>
        <taxon>Embryophyta</taxon>
        <taxon>Tracheophyta</taxon>
        <taxon>Spermatophyta</taxon>
        <taxon>Magnoliopsida</taxon>
        <taxon>eudicotyledons</taxon>
        <taxon>Gunneridae</taxon>
        <taxon>Pentapetalae</taxon>
        <taxon>rosids</taxon>
        <taxon>fabids</taxon>
        <taxon>Fagales</taxon>
        <taxon>Fagaceae</taxon>
        <taxon>Quercus</taxon>
    </lineage>
</organism>
<protein>
    <recommendedName>
        <fullName evidence="3">SNF2 N-terminal domain-containing protein</fullName>
    </recommendedName>
</protein>
<dbReference type="Proteomes" id="UP000237347">
    <property type="component" value="Unassembled WGS sequence"/>
</dbReference>
<evidence type="ECO:0000313" key="2">
    <source>
        <dbReference type="Proteomes" id="UP000237347"/>
    </source>
</evidence>
<keyword evidence="2" id="KW-1185">Reference proteome</keyword>